<organism evidence="3 4">
    <name type="scientific">Hoeflea olei</name>
    <dbReference type="NCBI Taxonomy" id="1480615"/>
    <lineage>
        <taxon>Bacteria</taxon>
        <taxon>Pseudomonadati</taxon>
        <taxon>Pseudomonadota</taxon>
        <taxon>Alphaproteobacteria</taxon>
        <taxon>Hyphomicrobiales</taxon>
        <taxon>Rhizobiaceae</taxon>
        <taxon>Hoeflea</taxon>
    </lineage>
</organism>
<keyword evidence="1 2" id="KW-0732">Signal</keyword>
<comment type="caution">
    <text evidence="3">The sequence shown here is derived from an EMBL/GenBank/DDBJ whole genome shotgun (WGS) entry which is preliminary data.</text>
</comment>
<evidence type="ECO:0000313" key="3">
    <source>
        <dbReference type="EMBL" id="OCW57676.1"/>
    </source>
</evidence>
<gene>
    <name evidence="3" type="ORF">AWJ14_02375</name>
</gene>
<accession>A0A1C1YWB2</accession>
<feature type="signal peptide" evidence="2">
    <location>
        <begin position="1"/>
        <end position="23"/>
    </location>
</feature>
<keyword evidence="4" id="KW-1185">Reference proteome</keyword>
<dbReference type="NCBIfam" id="NF037995">
    <property type="entry name" value="TRAP_S1"/>
    <property type="match status" value="1"/>
</dbReference>
<sequence>MTKIRTLIASTVMAVGFTASALAADINLTISSWLPPAHPINVDMLEGLIDMMEQATDGKVSGEIKLGLAPPPAQMDLILDGAADITILFNGYQPGRFIATKLIELPGYQGSAEAASVAYWRAHEQFLAKADEFKGTKVIALTTHGPGQIHSNKPVKTLADLNGLKTRLGGGVSADVGAELGLVGIQVPAPKVYETLSSGAADAVAMNMGERLSFKLNEVAKNVYEMPGGFYRGAFAVLMSQEKFDSLPDDVKTALEEKVFGEPASKMMGIAWDKSDDDARAATLAAGDNTIVTASEEDQAKFAEMAERVRAKVLAEISDLGIDAQAAHDMVAETMASYGK</sequence>
<dbReference type="RefSeq" id="WP_066177812.1">
    <property type="nucleotide sequence ID" value="NZ_LQZT01000012.1"/>
</dbReference>
<dbReference type="InterPro" id="IPR038404">
    <property type="entry name" value="TRAP_DctP_sf"/>
</dbReference>
<dbReference type="OrthoDB" id="7822595at2"/>
<dbReference type="InterPro" id="IPR018389">
    <property type="entry name" value="DctP_fam"/>
</dbReference>
<protein>
    <submittedName>
        <fullName evidence="3">C4-dicarboxylate ABC transporter substrate-binding protein</fullName>
    </submittedName>
</protein>
<dbReference type="PANTHER" id="PTHR33376">
    <property type="match status" value="1"/>
</dbReference>
<evidence type="ECO:0000313" key="4">
    <source>
        <dbReference type="Proteomes" id="UP000094795"/>
    </source>
</evidence>
<evidence type="ECO:0000256" key="2">
    <source>
        <dbReference type="SAM" id="SignalP"/>
    </source>
</evidence>
<dbReference type="Gene3D" id="3.40.190.170">
    <property type="entry name" value="Bacterial extracellular solute-binding protein, family 7"/>
    <property type="match status" value="1"/>
</dbReference>
<dbReference type="CDD" id="cd13665">
    <property type="entry name" value="PBP2_TRAP_Dctp3_4"/>
    <property type="match status" value="1"/>
</dbReference>
<dbReference type="AlphaFoldDB" id="A0A1C1YWB2"/>
<dbReference type="Pfam" id="PF03480">
    <property type="entry name" value="DctP"/>
    <property type="match status" value="1"/>
</dbReference>
<feature type="chain" id="PRO_5008656436" evidence="2">
    <location>
        <begin position="24"/>
        <end position="340"/>
    </location>
</feature>
<proteinExistence type="predicted"/>
<dbReference type="Proteomes" id="UP000094795">
    <property type="component" value="Unassembled WGS sequence"/>
</dbReference>
<dbReference type="STRING" id="1480615.AWJ14_02375"/>
<dbReference type="EMBL" id="LQZT01000012">
    <property type="protein sequence ID" value="OCW57676.1"/>
    <property type="molecule type" value="Genomic_DNA"/>
</dbReference>
<name>A0A1C1YWB2_9HYPH</name>
<evidence type="ECO:0000256" key="1">
    <source>
        <dbReference type="ARBA" id="ARBA00022729"/>
    </source>
</evidence>
<dbReference type="GO" id="GO:0055085">
    <property type="term" value="P:transmembrane transport"/>
    <property type="evidence" value="ECO:0007669"/>
    <property type="project" value="InterPro"/>
</dbReference>
<dbReference type="PANTHER" id="PTHR33376:SF15">
    <property type="entry name" value="BLL6794 PROTEIN"/>
    <property type="match status" value="1"/>
</dbReference>
<reference evidence="3 4" key="1">
    <citation type="submission" date="2015-12" db="EMBL/GenBank/DDBJ databases">
        <authorList>
            <person name="Shamseldin A."/>
            <person name="Moawad H."/>
            <person name="Abd El-Rahim W.M."/>
            <person name="Sadowsky M.J."/>
        </authorList>
    </citation>
    <scope>NUCLEOTIDE SEQUENCE [LARGE SCALE GENOMIC DNA]</scope>
    <source>
        <strain evidence="3 4">JC234</strain>
    </source>
</reference>